<keyword evidence="1" id="KW-1133">Transmembrane helix</keyword>
<feature type="transmembrane region" description="Helical" evidence="1">
    <location>
        <begin position="29"/>
        <end position="50"/>
    </location>
</feature>
<organism evidence="2 3">
    <name type="scientific">Candidatus Dojkabacteria bacterium</name>
    <dbReference type="NCBI Taxonomy" id="2099670"/>
    <lineage>
        <taxon>Bacteria</taxon>
        <taxon>Candidatus Dojkabacteria</taxon>
    </lineage>
</organism>
<keyword evidence="1" id="KW-0812">Transmembrane</keyword>
<dbReference type="Proteomes" id="UP000714915">
    <property type="component" value="Unassembled WGS sequence"/>
</dbReference>
<protein>
    <recommendedName>
        <fullName evidence="4">Pacifastin domain-containing protein</fullName>
    </recommendedName>
</protein>
<evidence type="ECO:0000313" key="3">
    <source>
        <dbReference type="Proteomes" id="UP000714915"/>
    </source>
</evidence>
<evidence type="ECO:0008006" key="4">
    <source>
        <dbReference type="Google" id="ProtNLM"/>
    </source>
</evidence>
<evidence type="ECO:0000313" key="2">
    <source>
        <dbReference type="EMBL" id="MCA9386679.1"/>
    </source>
</evidence>
<keyword evidence="1" id="KW-0472">Membrane</keyword>
<name>A0A955RL44_9BACT</name>
<reference evidence="2" key="1">
    <citation type="submission" date="2020-04" db="EMBL/GenBank/DDBJ databases">
        <authorList>
            <person name="Zhang T."/>
        </authorList>
    </citation>
    <scope>NUCLEOTIDE SEQUENCE</scope>
    <source>
        <strain evidence="2">HKST-UBA09</strain>
    </source>
</reference>
<gene>
    <name evidence="2" type="ORF">KC669_01450</name>
</gene>
<accession>A0A955RL44</accession>
<proteinExistence type="predicted"/>
<evidence type="ECO:0000256" key="1">
    <source>
        <dbReference type="SAM" id="Phobius"/>
    </source>
</evidence>
<comment type="caution">
    <text evidence="2">The sequence shown here is derived from an EMBL/GenBank/DDBJ whole genome shotgun (WGS) entry which is preliminary data.</text>
</comment>
<reference evidence="2" key="2">
    <citation type="journal article" date="2021" name="Microbiome">
        <title>Successional dynamics and alternative stable states in a saline activated sludge microbial community over 9 years.</title>
        <authorList>
            <person name="Wang Y."/>
            <person name="Ye J."/>
            <person name="Ju F."/>
            <person name="Liu L."/>
            <person name="Boyd J.A."/>
            <person name="Deng Y."/>
            <person name="Parks D.H."/>
            <person name="Jiang X."/>
            <person name="Yin X."/>
            <person name="Woodcroft B.J."/>
            <person name="Tyson G.W."/>
            <person name="Hugenholtz P."/>
            <person name="Polz M.F."/>
            <person name="Zhang T."/>
        </authorList>
    </citation>
    <scope>NUCLEOTIDE SEQUENCE</scope>
    <source>
        <strain evidence="2">HKST-UBA09</strain>
    </source>
</reference>
<dbReference type="AlphaFoldDB" id="A0A955RL44"/>
<dbReference type="EMBL" id="JAGQLF010000011">
    <property type="protein sequence ID" value="MCA9386679.1"/>
    <property type="molecule type" value="Genomic_DNA"/>
</dbReference>
<dbReference type="Gene3D" id="2.10.70.10">
    <property type="entry name" value="Complement Module, domain 1"/>
    <property type="match status" value="1"/>
</dbReference>
<dbReference type="SUPFAM" id="SSF57603">
    <property type="entry name" value="FnI-like domain"/>
    <property type="match status" value="1"/>
</dbReference>
<sequence length="401" mass="43846">MNELDQMAPAPTPRFQRLMNDAKEDPAKALFYVAVAVAVLAALASGVRAIQSSSYFNEDNAMCIYNGEEYENDRIFPAGDSCNTCKCSFGSVACTEIACDGDDSYLGRRDFDLKNSYYSEDLGLEINYPDGYEISDEGGRLTVRKENDPSNIVVFKENYGIPTSGGYAKEDVTETLPSVKFAGSVIEPFKEIFGEGIPCSIVSPELEGGSTYKESVFIYNLYGLINAAIPVTATVSDCDEDTENDNKDVNEIIQDKINNSENFALAIAIIENAEKKDSSEVMSDEPIPVESGSCDASLYNNYTLYAGSPMSQDIMDAICEYFNYPDANIGASLSINGKQNDYILGNYGSHFLLRVNNVTLKVDEIFYQPSPAECSQVDGLGVTSLVPQCYLDGTDVDRDTL</sequence>